<evidence type="ECO:0000256" key="1">
    <source>
        <dbReference type="ARBA" id="ARBA00005098"/>
    </source>
</evidence>
<dbReference type="GO" id="GO:0010121">
    <property type="term" value="P:L-arginine catabolic process to proline via ornithine"/>
    <property type="evidence" value="ECO:0007669"/>
    <property type="project" value="UniProtKB-ARBA"/>
</dbReference>
<dbReference type="AlphaFoldDB" id="A0A212EZZ8"/>
<evidence type="ECO:0000256" key="8">
    <source>
        <dbReference type="ARBA" id="ARBA00023211"/>
    </source>
</evidence>
<evidence type="ECO:0000256" key="5">
    <source>
        <dbReference type="ARBA" id="ARBA00022503"/>
    </source>
</evidence>
<dbReference type="PANTHER" id="PTHR43782">
    <property type="entry name" value="ARGINASE"/>
    <property type="match status" value="1"/>
</dbReference>
<accession>A0A212EZZ8</accession>
<organism evidence="12 13">
    <name type="scientific">Danaus plexippus plexippus</name>
    <dbReference type="NCBI Taxonomy" id="278856"/>
    <lineage>
        <taxon>Eukaryota</taxon>
        <taxon>Metazoa</taxon>
        <taxon>Ecdysozoa</taxon>
        <taxon>Arthropoda</taxon>
        <taxon>Hexapoda</taxon>
        <taxon>Insecta</taxon>
        <taxon>Pterygota</taxon>
        <taxon>Neoptera</taxon>
        <taxon>Endopterygota</taxon>
        <taxon>Lepidoptera</taxon>
        <taxon>Glossata</taxon>
        <taxon>Ditrysia</taxon>
        <taxon>Papilionoidea</taxon>
        <taxon>Nymphalidae</taxon>
        <taxon>Danainae</taxon>
        <taxon>Danaini</taxon>
        <taxon>Danaina</taxon>
        <taxon>Danaus</taxon>
        <taxon>Danaus</taxon>
    </lineage>
</organism>
<evidence type="ECO:0000256" key="9">
    <source>
        <dbReference type="ARBA" id="ARBA00047391"/>
    </source>
</evidence>
<dbReference type="PANTHER" id="PTHR43782:SF3">
    <property type="entry name" value="ARGINASE"/>
    <property type="match status" value="1"/>
</dbReference>
<sequence length="426" mass="47643">MSQQTKCQPLKRVGLIGVPFEKGQKKYGVSIAPAALRSAGLIERLKDIDGLDVKDYGDIEVPSSERPVDVDNMAHLPLVSACNKNLSDKVSQVLKDGRVAVTIGGDHSIGVGTVDGHYKVNENMILIWVDAHADINTNKTSESGSVHGMPVALLVKELSDYWPYLPTMDWQVPKFSIKNLGYIGLRSVDKYERLAIEKYDVPAFAMEDIEDYGIHKSIDHVLQRLDPKGNKPIHVSFDIDSLDSLEAPSTGTPVRGGLTLREAIKLMEIIHATGRLRAFDLVEINPALGNDSDRKRTIEAGMSVMMAALGFSRRGMTPRGILALNCIFCETDPKQNDMIDVEKVFEEYFSKLPNNQSKYVINEGISKMISRYFDGKVNAFPLFKVSINIDRKPVKIPWTLDKADKLNETKLKKRYQYVKMETTKNE</sequence>
<keyword evidence="5 11" id="KW-0056">Arginine metabolism</keyword>
<evidence type="ECO:0000256" key="11">
    <source>
        <dbReference type="RuleBase" id="RU361159"/>
    </source>
</evidence>
<dbReference type="GO" id="GO:0004053">
    <property type="term" value="F:arginase activity"/>
    <property type="evidence" value="ECO:0007669"/>
    <property type="project" value="UniProtKB-EC"/>
</dbReference>
<dbReference type="FunCoup" id="A0A212EZZ8">
    <property type="interactions" value="99"/>
</dbReference>
<keyword evidence="7 11" id="KW-0378">Hydrolase</keyword>
<dbReference type="PROSITE" id="PS51409">
    <property type="entry name" value="ARGINASE_2"/>
    <property type="match status" value="1"/>
</dbReference>
<comment type="caution">
    <text evidence="12">The sequence shown here is derived from an EMBL/GenBank/DDBJ whole genome shotgun (WGS) entry which is preliminary data.</text>
</comment>
<dbReference type="InterPro" id="IPR006035">
    <property type="entry name" value="Ureohydrolase"/>
</dbReference>
<dbReference type="InParanoid" id="A0A212EZZ8"/>
<dbReference type="GO" id="GO:0030145">
    <property type="term" value="F:manganese ion binding"/>
    <property type="evidence" value="ECO:0007669"/>
    <property type="project" value="TreeGrafter"/>
</dbReference>
<evidence type="ECO:0000313" key="13">
    <source>
        <dbReference type="Proteomes" id="UP000007151"/>
    </source>
</evidence>
<evidence type="ECO:0000313" key="12">
    <source>
        <dbReference type="EMBL" id="OWR47068.1"/>
    </source>
</evidence>
<dbReference type="FunFam" id="3.40.800.10:FF:000005">
    <property type="entry name" value="Arginase"/>
    <property type="match status" value="1"/>
</dbReference>
<comment type="catalytic activity">
    <reaction evidence="9 11">
        <text>L-arginine + H2O = urea + L-ornithine</text>
        <dbReference type="Rhea" id="RHEA:20569"/>
        <dbReference type="ChEBI" id="CHEBI:15377"/>
        <dbReference type="ChEBI" id="CHEBI:16199"/>
        <dbReference type="ChEBI" id="CHEBI:32682"/>
        <dbReference type="ChEBI" id="CHEBI:46911"/>
        <dbReference type="EC" id="3.5.3.1"/>
    </reaction>
</comment>
<evidence type="ECO:0000256" key="7">
    <source>
        <dbReference type="ARBA" id="ARBA00022801"/>
    </source>
</evidence>
<dbReference type="NCBIfam" id="TIGR01229">
    <property type="entry name" value="rocF_arginase"/>
    <property type="match status" value="1"/>
</dbReference>
<evidence type="ECO:0000256" key="6">
    <source>
        <dbReference type="ARBA" id="ARBA00022723"/>
    </source>
</evidence>
<gene>
    <name evidence="12" type="ORF">KGM_204410</name>
</gene>
<keyword evidence="6 11" id="KW-0479">Metal-binding</keyword>
<reference evidence="12 13" key="1">
    <citation type="journal article" date="2011" name="Cell">
        <title>The monarch butterfly genome yields insights into long-distance migration.</title>
        <authorList>
            <person name="Zhan S."/>
            <person name="Merlin C."/>
            <person name="Boore J.L."/>
            <person name="Reppert S.M."/>
        </authorList>
    </citation>
    <scope>NUCLEOTIDE SEQUENCE [LARGE SCALE GENOMIC DNA]</scope>
    <source>
        <strain evidence="12">F-2</strain>
    </source>
</reference>
<comment type="similarity">
    <text evidence="10 11">Belongs to the arginase family.</text>
</comment>
<dbReference type="CDD" id="cd09989">
    <property type="entry name" value="Arginase"/>
    <property type="match status" value="1"/>
</dbReference>
<dbReference type="UniPathway" id="UPA00158">
    <property type="reaction ID" value="UER00270"/>
</dbReference>
<dbReference type="PRINTS" id="PR00116">
    <property type="entry name" value="ARGINASE"/>
</dbReference>
<comment type="cofactor">
    <cofactor evidence="11">
        <name>Mn(2+)</name>
        <dbReference type="ChEBI" id="CHEBI:29035"/>
    </cofactor>
    <text evidence="11">Binds 2 manganese ions per subunit.</text>
</comment>
<keyword evidence="4 11" id="KW-0835">Urea cycle</keyword>
<dbReference type="Gene3D" id="3.40.800.10">
    <property type="entry name" value="Ureohydrolase domain"/>
    <property type="match status" value="1"/>
</dbReference>
<dbReference type="InterPro" id="IPR014033">
    <property type="entry name" value="Arginase"/>
</dbReference>
<comment type="pathway">
    <text evidence="1 11">Nitrogen metabolism; urea cycle; L-ornithine and urea from L-arginine: step 1/1.</text>
</comment>
<evidence type="ECO:0000256" key="2">
    <source>
        <dbReference type="ARBA" id="ARBA00012168"/>
    </source>
</evidence>
<dbReference type="InterPro" id="IPR023696">
    <property type="entry name" value="Ureohydrolase_dom_sf"/>
</dbReference>
<dbReference type="EMBL" id="AGBW02011198">
    <property type="protein sequence ID" value="OWR47068.1"/>
    <property type="molecule type" value="Genomic_DNA"/>
</dbReference>
<evidence type="ECO:0000256" key="3">
    <source>
        <dbReference type="ARBA" id="ARBA00018123"/>
    </source>
</evidence>
<proteinExistence type="inferred from homology"/>
<evidence type="ECO:0000256" key="10">
    <source>
        <dbReference type="PROSITE-ProRule" id="PRU00742"/>
    </source>
</evidence>
<dbReference type="SUPFAM" id="SSF52768">
    <property type="entry name" value="Arginase/deacetylase"/>
    <property type="match status" value="1"/>
</dbReference>
<name>A0A212EZZ8_DANPL</name>
<protein>
    <recommendedName>
        <fullName evidence="3 11">Arginase</fullName>
        <ecNumber evidence="2 11">3.5.3.1</ecNumber>
    </recommendedName>
</protein>
<dbReference type="GO" id="GO:0005634">
    <property type="term" value="C:nucleus"/>
    <property type="evidence" value="ECO:0007669"/>
    <property type="project" value="TreeGrafter"/>
</dbReference>
<keyword evidence="8 11" id="KW-0464">Manganese</keyword>
<dbReference type="Pfam" id="PF00491">
    <property type="entry name" value="Arginase"/>
    <property type="match status" value="1"/>
</dbReference>
<dbReference type="Proteomes" id="UP000007151">
    <property type="component" value="Unassembled WGS sequence"/>
</dbReference>
<evidence type="ECO:0000256" key="4">
    <source>
        <dbReference type="ARBA" id="ARBA00022436"/>
    </source>
</evidence>
<dbReference type="EC" id="3.5.3.1" evidence="2 11"/>
<dbReference type="eggNOG" id="KOG2965">
    <property type="taxonomic scope" value="Eukaryota"/>
</dbReference>
<dbReference type="GO" id="GO:0005829">
    <property type="term" value="C:cytosol"/>
    <property type="evidence" value="ECO:0007669"/>
    <property type="project" value="TreeGrafter"/>
</dbReference>
<keyword evidence="13" id="KW-1185">Reference proteome</keyword>
<dbReference type="STRING" id="278856.A0A212EZZ8"/>
<dbReference type="KEGG" id="dpl:KGM_204410"/>
<dbReference type="GO" id="GO:0000050">
    <property type="term" value="P:urea cycle"/>
    <property type="evidence" value="ECO:0007669"/>
    <property type="project" value="UniProtKB-UniPathway"/>
</dbReference>